<feature type="compositionally biased region" description="Low complexity" evidence="1">
    <location>
        <begin position="46"/>
        <end position="59"/>
    </location>
</feature>
<keyword evidence="4" id="KW-1185">Reference proteome</keyword>
<evidence type="ECO:0000313" key="4">
    <source>
        <dbReference type="Proteomes" id="UP001222325"/>
    </source>
</evidence>
<reference evidence="3" key="1">
    <citation type="submission" date="2023-03" db="EMBL/GenBank/DDBJ databases">
        <title>Massive genome expansion in bonnet fungi (Mycena s.s.) driven by repeated elements and novel gene families across ecological guilds.</title>
        <authorList>
            <consortium name="Lawrence Berkeley National Laboratory"/>
            <person name="Harder C.B."/>
            <person name="Miyauchi S."/>
            <person name="Viragh M."/>
            <person name="Kuo A."/>
            <person name="Thoen E."/>
            <person name="Andreopoulos B."/>
            <person name="Lu D."/>
            <person name="Skrede I."/>
            <person name="Drula E."/>
            <person name="Henrissat B."/>
            <person name="Morin E."/>
            <person name="Kohler A."/>
            <person name="Barry K."/>
            <person name="LaButti K."/>
            <person name="Morin E."/>
            <person name="Salamov A."/>
            <person name="Lipzen A."/>
            <person name="Mereny Z."/>
            <person name="Hegedus B."/>
            <person name="Baldrian P."/>
            <person name="Stursova M."/>
            <person name="Weitz H."/>
            <person name="Taylor A."/>
            <person name="Grigoriev I.V."/>
            <person name="Nagy L.G."/>
            <person name="Martin F."/>
            <person name="Kauserud H."/>
        </authorList>
    </citation>
    <scope>NUCLEOTIDE SEQUENCE</scope>
    <source>
        <strain evidence="3">CBHHK173m</strain>
    </source>
</reference>
<protein>
    <submittedName>
        <fullName evidence="3">Uncharacterized protein</fullName>
    </submittedName>
</protein>
<name>A0AAD6U9X3_9AGAR</name>
<evidence type="ECO:0000256" key="1">
    <source>
        <dbReference type="SAM" id="MobiDB-lite"/>
    </source>
</evidence>
<feature type="region of interest" description="Disordered" evidence="1">
    <location>
        <begin position="142"/>
        <end position="162"/>
    </location>
</feature>
<feature type="transmembrane region" description="Helical" evidence="2">
    <location>
        <begin position="174"/>
        <end position="196"/>
    </location>
</feature>
<keyword evidence="2" id="KW-0812">Transmembrane</keyword>
<feature type="region of interest" description="Disordered" evidence="1">
    <location>
        <begin position="36"/>
        <end position="64"/>
    </location>
</feature>
<organism evidence="3 4">
    <name type="scientific">Mycena belliarum</name>
    <dbReference type="NCBI Taxonomy" id="1033014"/>
    <lineage>
        <taxon>Eukaryota</taxon>
        <taxon>Fungi</taxon>
        <taxon>Dikarya</taxon>
        <taxon>Basidiomycota</taxon>
        <taxon>Agaricomycotina</taxon>
        <taxon>Agaricomycetes</taxon>
        <taxon>Agaricomycetidae</taxon>
        <taxon>Agaricales</taxon>
        <taxon>Marasmiineae</taxon>
        <taxon>Mycenaceae</taxon>
        <taxon>Mycena</taxon>
    </lineage>
</organism>
<accession>A0AAD6U9X3</accession>
<keyword evidence="2" id="KW-0472">Membrane</keyword>
<evidence type="ECO:0000256" key="2">
    <source>
        <dbReference type="SAM" id="Phobius"/>
    </source>
</evidence>
<keyword evidence="2" id="KW-1133">Transmembrane helix</keyword>
<comment type="caution">
    <text evidence="3">The sequence shown here is derived from an EMBL/GenBank/DDBJ whole genome shotgun (WGS) entry which is preliminary data.</text>
</comment>
<feature type="region of interest" description="Disordered" evidence="1">
    <location>
        <begin position="226"/>
        <end position="246"/>
    </location>
</feature>
<proteinExistence type="predicted"/>
<dbReference type="AlphaFoldDB" id="A0AAD6U9X3"/>
<sequence length="339" mass="36945">MASRPTSSRSTTMPAFRRTFSFPKLAKPLALLRASSSKGLRRMSTRRSSTASNESSASTIRPSASVESIPIFTTPDYSQPIASCSVYEEISPLTVPRPKFKRATTMPAPVRKLLRLPTFKTSTVYEIQPRETSPVSVLESLASVSTTSTTQRRQRRSSSVSSVESFVSNGDTTFLLLLCAFPSAVLGIFMSIMALIRSSIFPAGAAQMPKCIPAQRPYERQILLTPEQELNPPSLPRSRDDSRRTTTLSHHIATAYRRTLRHVSRTRGSSSAEVFTGPVHVDPKTLVSEVPLTVEYSPIALPLPKGPAPAVRPARKASKPSALGRVEEESTASVLCAGW</sequence>
<evidence type="ECO:0000313" key="3">
    <source>
        <dbReference type="EMBL" id="KAJ7096653.1"/>
    </source>
</evidence>
<feature type="compositionally biased region" description="Low complexity" evidence="1">
    <location>
        <begin position="143"/>
        <end position="162"/>
    </location>
</feature>
<gene>
    <name evidence="3" type="ORF">B0H15DRAFT_825916</name>
</gene>
<dbReference type="Proteomes" id="UP001222325">
    <property type="component" value="Unassembled WGS sequence"/>
</dbReference>
<dbReference type="EMBL" id="JARJCN010000011">
    <property type="protein sequence ID" value="KAJ7096653.1"/>
    <property type="molecule type" value="Genomic_DNA"/>
</dbReference>